<dbReference type="Gene3D" id="3.20.20.450">
    <property type="entry name" value="EAL domain"/>
    <property type="match status" value="1"/>
</dbReference>
<feature type="domain" description="GGDEF" evidence="4">
    <location>
        <begin position="188"/>
        <end position="325"/>
    </location>
</feature>
<dbReference type="PROSITE" id="PS50113">
    <property type="entry name" value="PAC"/>
    <property type="match status" value="1"/>
</dbReference>
<gene>
    <name evidence="5" type="ORF">Dpo_5c03060</name>
</gene>
<dbReference type="InterPro" id="IPR000700">
    <property type="entry name" value="PAS-assoc_C"/>
</dbReference>
<dbReference type="Proteomes" id="UP000014216">
    <property type="component" value="Unassembled WGS sequence"/>
</dbReference>
<dbReference type="SMART" id="SM00052">
    <property type="entry name" value="EAL"/>
    <property type="match status" value="1"/>
</dbReference>
<dbReference type="InterPro" id="IPR035965">
    <property type="entry name" value="PAS-like_dom_sf"/>
</dbReference>
<dbReference type="PROSITE" id="PS50883">
    <property type="entry name" value="EAL"/>
    <property type="match status" value="1"/>
</dbReference>
<dbReference type="Pfam" id="PF00563">
    <property type="entry name" value="EAL"/>
    <property type="match status" value="1"/>
</dbReference>
<evidence type="ECO:0000259" key="4">
    <source>
        <dbReference type="PROSITE" id="PS50887"/>
    </source>
</evidence>
<sequence length="587" mass="66115">MQIQTEDILNAIGELETNAILVVDHQGIIRRMNKGVTAVLGYTETDLIGRKVEVILQKDFQKNHEEKFQDYVSHRKMEVVTRSNLIGIQKTFPSAEPLHHNDDIPFALVDKNGCNLPITLTINEIWSDSDDLLGFLAIISDNTKQFNLHQKLKNQASYDPLTGLMTWQQFEKTVNETKKNALADKKGYQAAMLFLDVDYFRTITYGSQMAGDRALKRIANWLLNQIRQKGTRPKDIVTARFLGDQFILYLSDTSVDGALALARRLKESFITLNLRTEESPFFTSISQGVTPITRDTRLHNAASLAAHACSLAKKKGRNKIETVLDEGPGYLGLERIIREALQQRRLILFAQQIVPISPYARTIDNNRAHYEVLSRILDPKGNLLSPELFIPAAEVLGLAVDVDRYVIEHTMTTLQKHPGHVACLSLCSINLSGLSVSREGTYAFIEKTIRASGIDPGKFCFEFTETAEIKDNDVALDLVRRLKKLGCKTAFDDFGIGYSNYQSFSRLPMDIIKIDGSYVKKILKDPYLKTDMQGMIHSAKVRNIEVVAEFAENKAITEQLKQLGVDYAQGYYYSQPKPLSDVIKGTT</sequence>
<accession>S0G1M4</accession>
<dbReference type="InterPro" id="IPR035919">
    <property type="entry name" value="EAL_sf"/>
</dbReference>
<dbReference type="InterPro" id="IPR052155">
    <property type="entry name" value="Biofilm_reg_signaling"/>
</dbReference>
<dbReference type="CDD" id="cd01948">
    <property type="entry name" value="EAL"/>
    <property type="match status" value="1"/>
</dbReference>
<keyword evidence="6" id="KW-1185">Reference proteome</keyword>
<dbReference type="PANTHER" id="PTHR44757">
    <property type="entry name" value="DIGUANYLATE CYCLASE DGCP"/>
    <property type="match status" value="1"/>
</dbReference>
<dbReference type="RefSeq" id="WP_006966509.1">
    <property type="nucleotide sequence ID" value="NZ_APJX01000005.1"/>
</dbReference>
<dbReference type="PROSITE" id="PS50112">
    <property type="entry name" value="PAS"/>
    <property type="match status" value="1"/>
</dbReference>
<protein>
    <submittedName>
        <fullName evidence="5">Pas 9/GGDEF domain-containing protein</fullName>
    </submittedName>
</protein>
<feature type="domain" description="PAS" evidence="1">
    <location>
        <begin position="5"/>
        <end position="75"/>
    </location>
</feature>
<dbReference type="SMART" id="SM00091">
    <property type="entry name" value="PAS"/>
    <property type="match status" value="1"/>
</dbReference>
<dbReference type="CDD" id="cd01949">
    <property type="entry name" value="GGDEF"/>
    <property type="match status" value="1"/>
</dbReference>
<dbReference type="InterPro" id="IPR043128">
    <property type="entry name" value="Rev_trsase/Diguanyl_cyclase"/>
</dbReference>
<organism evidence="5 6">
    <name type="scientific">Desulfotignum phosphitoxidans DSM 13687</name>
    <dbReference type="NCBI Taxonomy" id="1286635"/>
    <lineage>
        <taxon>Bacteria</taxon>
        <taxon>Pseudomonadati</taxon>
        <taxon>Thermodesulfobacteriota</taxon>
        <taxon>Desulfobacteria</taxon>
        <taxon>Desulfobacterales</taxon>
        <taxon>Desulfobacteraceae</taxon>
        <taxon>Desulfotignum</taxon>
    </lineage>
</organism>
<evidence type="ECO:0000313" key="5">
    <source>
        <dbReference type="EMBL" id="EMS79379.1"/>
    </source>
</evidence>
<dbReference type="InterPro" id="IPR029787">
    <property type="entry name" value="Nucleotide_cyclase"/>
</dbReference>
<evidence type="ECO:0000313" key="6">
    <source>
        <dbReference type="Proteomes" id="UP000014216"/>
    </source>
</evidence>
<dbReference type="AlphaFoldDB" id="S0G1M4"/>
<dbReference type="SMART" id="SM00267">
    <property type="entry name" value="GGDEF"/>
    <property type="match status" value="1"/>
</dbReference>
<dbReference type="Pfam" id="PF13426">
    <property type="entry name" value="PAS_9"/>
    <property type="match status" value="1"/>
</dbReference>
<dbReference type="Gene3D" id="3.30.70.270">
    <property type="match status" value="1"/>
</dbReference>
<dbReference type="CDD" id="cd00130">
    <property type="entry name" value="PAS"/>
    <property type="match status" value="1"/>
</dbReference>
<proteinExistence type="predicted"/>
<dbReference type="InterPro" id="IPR000160">
    <property type="entry name" value="GGDEF_dom"/>
</dbReference>
<feature type="domain" description="PAC" evidence="2">
    <location>
        <begin position="102"/>
        <end position="154"/>
    </location>
</feature>
<reference evidence="5 6" key="1">
    <citation type="journal article" date="2013" name="Genome Announc.">
        <title>Draft Genome Sequence of Desulfotignum phosphitoxidans DSM 13687 Strain FiPS-3.</title>
        <authorList>
            <person name="Poehlein A."/>
            <person name="Daniel R."/>
            <person name="Simeonova D.D."/>
        </authorList>
    </citation>
    <scope>NUCLEOTIDE SEQUENCE [LARGE SCALE GENOMIC DNA]</scope>
    <source>
        <strain evidence="5 6">DSM 13687</strain>
    </source>
</reference>
<dbReference type="NCBIfam" id="TIGR00254">
    <property type="entry name" value="GGDEF"/>
    <property type="match status" value="1"/>
</dbReference>
<dbReference type="PROSITE" id="PS50887">
    <property type="entry name" value="GGDEF"/>
    <property type="match status" value="1"/>
</dbReference>
<dbReference type="SUPFAM" id="SSF55785">
    <property type="entry name" value="PYP-like sensor domain (PAS domain)"/>
    <property type="match status" value="1"/>
</dbReference>
<name>S0G1M4_9BACT</name>
<dbReference type="Gene3D" id="3.30.450.20">
    <property type="entry name" value="PAS domain"/>
    <property type="match status" value="1"/>
</dbReference>
<dbReference type="SUPFAM" id="SSF141868">
    <property type="entry name" value="EAL domain-like"/>
    <property type="match status" value="1"/>
</dbReference>
<dbReference type="OrthoDB" id="9777298at2"/>
<dbReference type="EMBL" id="APJX01000005">
    <property type="protein sequence ID" value="EMS79379.1"/>
    <property type="molecule type" value="Genomic_DNA"/>
</dbReference>
<dbReference type="PANTHER" id="PTHR44757:SF2">
    <property type="entry name" value="BIOFILM ARCHITECTURE MAINTENANCE PROTEIN MBAA"/>
    <property type="match status" value="1"/>
</dbReference>
<evidence type="ECO:0000259" key="1">
    <source>
        <dbReference type="PROSITE" id="PS50112"/>
    </source>
</evidence>
<dbReference type="SUPFAM" id="SSF55073">
    <property type="entry name" value="Nucleotide cyclase"/>
    <property type="match status" value="1"/>
</dbReference>
<dbReference type="InterPro" id="IPR001633">
    <property type="entry name" value="EAL_dom"/>
</dbReference>
<evidence type="ECO:0000259" key="3">
    <source>
        <dbReference type="PROSITE" id="PS50883"/>
    </source>
</evidence>
<feature type="domain" description="EAL" evidence="3">
    <location>
        <begin position="330"/>
        <end position="587"/>
    </location>
</feature>
<comment type="caution">
    <text evidence="5">The sequence shown here is derived from an EMBL/GenBank/DDBJ whole genome shotgun (WGS) entry which is preliminary data.</text>
</comment>
<dbReference type="InterPro" id="IPR000014">
    <property type="entry name" value="PAS"/>
</dbReference>
<evidence type="ECO:0000259" key="2">
    <source>
        <dbReference type="PROSITE" id="PS50113"/>
    </source>
</evidence>
<dbReference type="Pfam" id="PF00990">
    <property type="entry name" value="GGDEF"/>
    <property type="match status" value="1"/>
</dbReference>
<dbReference type="NCBIfam" id="TIGR00229">
    <property type="entry name" value="sensory_box"/>
    <property type="match status" value="1"/>
</dbReference>